<evidence type="ECO:0000256" key="8">
    <source>
        <dbReference type="ARBA" id="ARBA00023136"/>
    </source>
</evidence>
<keyword evidence="6 9" id="KW-1133">Transmembrane helix</keyword>
<evidence type="ECO:0000256" key="5">
    <source>
        <dbReference type="ARBA" id="ARBA00022958"/>
    </source>
</evidence>
<keyword evidence="3" id="KW-0633">Potassium transport</keyword>
<feature type="transmembrane region" description="Helical" evidence="9">
    <location>
        <begin position="61"/>
        <end position="79"/>
    </location>
</feature>
<keyword evidence="13" id="KW-1185">Reference proteome</keyword>
<reference evidence="10 12" key="1">
    <citation type="submission" date="2016-10" db="EMBL/GenBank/DDBJ databases">
        <authorList>
            <person name="Varghese N."/>
            <person name="Submissions S."/>
        </authorList>
    </citation>
    <scope>NUCLEOTIDE SEQUENCE [LARGE SCALE GENOMIC DNA]</scope>
    <source>
        <strain evidence="10 12">CGMCC 1.11215</strain>
    </source>
</reference>
<dbReference type="PANTHER" id="PTHR30607:SF2">
    <property type="entry name" value="POTASSIUM-TRANSPORTING ATPASE POTASSIUM-BINDING SUBUNIT"/>
    <property type="match status" value="1"/>
</dbReference>
<keyword evidence="8 9" id="KW-0472">Membrane</keyword>
<dbReference type="Proteomes" id="UP000199639">
    <property type="component" value="Unassembled WGS sequence"/>
</dbReference>
<evidence type="ECO:0000313" key="10">
    <source>
        <dbReference type="EMBL" id="SDO47640.1"/>
    </source>
</evidence>
<feature type="transmembrane region" description="Helical" evidence="9">
    <location>
        <begin position="128"/>
        <end position="150"/>
    </location>
</feature>
<dbReference type="Pfam" id="PF03814">
    <property type="entry name" value="KdpA"/>
    <property type="match status" value="1"/>
</dbReference>
<keyword evidence="7" id="KW-0406">Ion transport</keyword>
<dbReference type="STRING" id="1424659.SAMN05216368_11936"/>
<evidence type="ECO:0000256" key="6">
    <source>
        <dbReference type="ARBA" id="ARBA00022989"/>
    </source>
</evidence>
<dbReference type="InterPro" id="IPR004623">
    <property type="entry name" value="KdpA"/>
</dbReference>
<evidence type="ECO:0000256" key="7">
    <source>
        <dbReference type="ARBA" id="ARBA00023065"/>
    </source>
</evidence>
<evidence type="ECO:0000256" key="1">
    <source>
        <dbReference type="ARBA" id="ARBA00022448"/>
    </source>
</evidence>
<dbReference type="AlphaFoldDB" id="A0A4R8V0Z4"/>
<evidence type="ECO:0000313" key="12">
    <source>
        <dbReference type="Proteomes" id="UP000199639"/>
    </source>
</evidence>
<name>A0A4R8V0Z4_9MICO</name>
<keyword evidence="5" id="KW-0630">Potassium</keyword>
<feature type="transmembrane region" description="Helical" evidence="9">
    <location>
        <begin position="171"/>
        <end position="193"/>
    </location>
</feature>
<dbReference type="EMBL" id="SOFD01000035">
    <property type="protein sequence ID" value="TFB74751.1"/>
    <property type="molecule type" value="Genomic_DNA"/>
</dbReference>
<evidence type="ECO:0000256" key="3">
    <source>
        <dbReference type="ARBA" id="ARBA00022538"/>
    </source>
</evidence>
<evidence type="ECO:0000256" key="4">
    <source>
        <dbReference type="ARBA" id="ARBA00022692"/>
    </source>
</evidence>
<evidence type="ECO:0000256" key="2">
    <source>
        <dbReference type="ARBA" id="ARBA00022475"/>
    </source>
</evidence>
<gene>
    <name evidence="11" type="ORF">E3O21_15520</name>
    <name evidence="10" type="ORF">SAMN05216368_11936</name>
</gene>
<protein>
    <submittedName>
        <fullName evidence="10">K+-transporting ATPase ATPase A chain</fullName>
    </submittedName>
</protein>
<dbReference type="GO" id="GO:0008556">
    <property type="term" value="F:P-type potassium transmembrane transporter activity"/>
    <property type="evidence" value="ECO:0007669"/>
    <property type="project" value="InterPro"/>
</dbReference>
<keyword evidence="4 9" id="KW-0812">Transmembrane</keyword>
<evidence type="ECO:0000256" key="9">
    <source>
        <dbReference type="SAM" id="Phobius"/>
    </source>
</evidence>
<reference evidence="11 13" key="2">
    <citation type="submission" date="2019-03" db="EMBL/GenBank/DDBJ databases">
        <title>Genomics of glacier-inhabiting Cryobacterium strains.</title>
        <authorList>
            <person name="Liu Q."/>
            <person name="Xin Y.-H."/>
        </authorList>
    </citation>
    <scope>NUCLEOTIDE SEQUENCE [LARGE SCALE GENOMIC DNA]</scope>
    <source>
        <strain evidence="11 13">Hh8</strain>
    </source>
</reference>
<dbReference type="Proteomes" id="UP000298252">
    <property type="component" value="Unassembled WGS sequence"/>
</dbReference>
<dbReference type="GO" id="GO:0005886">
    <property type="term" value="C:plasma membrane"/>
    <property type="evidence" value="ECO:0007669"/>
    <property type="project" value="TreeGrafter"/>
</dbReference>
<accession>A0A4R8V0Z4</accession>
<keyword evidence="2" id="KW-1003">Cell membrane</keyword>
<keyword evidence="1" id="KW-0813">Transport</keyword>
<evidence type="ECO:0000313" key="13">
    <source>
        <dbReference type="Proteomes" id="UP000298252"/>
    </source>
</evidence>
<organism evidence="10 12">
    <name type="scientific">Cryobacterium flavum</name>
    <dbReference type="NCBI Taxonomy" id="1424659"/>
    <lineage>
        <taxon>Bacteria</taxon>
        <taxon>Bacillati</taxon>
        <taxon>Actinomycetota</taxon>
        <taxon>Actinomycetes</taxon>
        <taxon>Micrococcales</taxon>
        <taxon>Microbacteriaceae</taxon>
        <taxon>Cryobacterium</taxon>
    </lineage>
</organism>
<evidence type="ECO:0000313" key="11">
    <source>
        <dbReference type="EMBL" id="TFB74751.1"/>
    </source>
</evidence>
<dbReference type="EMBL" id="FNIB01000019">
    <property type="protein sequence ID" value="SDO47640.1"/>
    <property type="molecule type" value="Genomic_DNA"/>
</dbReference>
<dbReference type="PANTHER" id="PTHR30607">
    <property type="entry name" value="POTASSIUM-TRANSPORTING ATPASE A CHAIN"/>
    <property type="match status" value="1"/>
</dbReference>
<proteinExistence type="predicted"/>
<sequence length="227" mass="24481">MDNWLVALQAATVALVLALIYRPLGDYIALIYTSRRNLRIERGFYRLIGVDPRSEQTWQSYLRSALAISFVGVLLLYGLQRLQAVLPYALGFPAIPEGLSFNTAISFVTNANWQSYSPDVTMGYSVQLLGLAVQNFVSAAVGLCVAIALVRAFAAVRAGTIGNFWVDLTRGILRLLLPLSIVAAIVLIAAGMIQNVSGFTTITTLSGATQSLPGGPVASQEAMRSRR</sequence>